<feature type="binding site" evidence="14">
    <location>
        <position position="75"/>
    </location>
    <ligand>
        <name>Ca(2+)</name>
        <dbReference type="ChEBI" id="CHEBI:29108"/>
        <label>1</label>
    </ligand>
</feature>
<dbReference type="InterPro" id="IPR033905">
    <property type="entry name" value="Secretory_peroxidase"/>
</dbReference>
<evidence type="ECO:0000256" key="9">
    <source>
        <dbReference type="ARBA" id="ARBA00023004"/>
    </source>
</evidence>
<dbReference type="RefSeq" id="XP_024403579.1">
    <property type="nucleotide sequence ID" value="XM_024547811.2"/>
</dbReference>
<dbReference type="EnsemblPlants" id="Pp3c19_16160V3.1">
    <property type="protein sequence ID" value="Pp3c19_16160V3.1"/>
    <property type="gene ID" value="Pp3c19_16160"/>
</dbReference>
<feature type="binding site" evidence="14">
    <location>
        <position position="247"/>
    </location>
    <ligand>
        <name>Ca(2+)</name>
        <dbReference type="ChEBI" id="CHEBI:29108"/>
        <label>2</label>
    </ligand>
</feature>
<feature type="binding site" evidence="14">
    <location>
        <position position="78"/>
    </location>
    <ligand>
        <name>Ca(2+)</name>
        <dbReference type="ChEBI" id="CHEBI:29108"/>
        <label>1</label>
    </ligand>
</feature>
<proteinExistence type="inferred from homology"/>
<reference evidence="21" key="3">
    <citation type="submission" date="2020-12" db="UniProtKB">
        <authorList>
            <consortium name="EnsemblPlants"/>
        </authorList>
    </citation>
    <scope>IDENTIFICATION</scope>
</reference>
<dbReference type="PANTHER" id="PTHR31517">
    <property type="match status" value="1"/>
</dbReference>
<dbReference type="AlphaFoldDB" id="A0A2K1IYM6"/>
<feature type="region of interest" description="Disordered" evidence="18">
    <location>
        <begin position="269"/>
        <end position="288"/>
    </location>
</feature>
<evidence type="ECO:0000256" key="11">
    <source>
        <dbReference type="ARBA" id="ARBA00023180"/>
    </source>
</evidence>
<keyword evidence="8 17" id="KW-0560">Oxidoreductase</keyword>
<dbReference type="PROSITE" id="PS00436">
    <property type="entry name" value="PEROXIDASE_2"/>
    <property type="match status" value="1"/>
</dbReference>
<keyword evidence="17" id="KW-0376">Hydrogen peroxide</keyword>
<evidence type="ECO:0000256" key="10">
    <source>
        <dbReference type="ARBA" id="ARBA00023157"/>
    </source>
</evidence>
<feature type="binding site" evidence="14">
    <location>
        <position position="82"/>
    </location>
    <ligand>
        <name>Ca(2+)</name>
        <dbReference type="ChEBI" id="CHEBI:29108"/>
        <label>1</label>
    </ligand>
</feature>
<name>A0A2K1IYM6_PHYPA</name>
<evidence type="ECO:0000313" key="21">
    <source>
        <dbReference type="EnsemblPlants" id="Pp3c19_16160V3.1"/>
    </source>
</evidence>
<evidence type="ECO:0000256" key="17">
    <source>
        <dbReference type="RuleBase" id="RU362060"/>
    </source>
</evidence>
<evidence type="ECO:0000256" key="12">
    <source>
        <dbReference type="PIRSR" id="PIRSR600823-1"/>
    </source>
</evidence>
<dbReference type="InterPro" id="IPR002016">
    <property type="entry name" value="Haem_peroxidase"/>
</dbReference>
<feature type="active site" description="Proton acceptor" evidence="12">
    <location>
        <position position="74"/>
    </location>
</feature>
<dbReference type="InterPro" id="IPR019794">
    <property type="entry name" value="Peroxidases_AS"/>
</dbReference>
<dbReference type="GO" id="GO:0005576">
    <property type="term" value="C:extracellular region"/>
    <property type="evidence" value="ECO:0007669"/>
    <property type="project" value="UniProtKB-SubCell"/>
</dbReference>
<comment type="similarity">
    <text evidence="17">Belongs to the peroxidase family. Classical plant (class III) peroxidase subfamily.</text>
</comment>
<comment type="cofactor">
    <cofactor evidence="14 17">
        <name>Ca(2+)</name>
        <dbReference type="ChEBI" id="CHEBI:29108"/>
    </cofactor>
    <text evidence="14 17">Binds 2 calcium ions per subunit.</text>
</comment>
<feature type="binding site" evidence="14">
    <location>
        <position position="92"/>
    </location>
    <ligand>
        <name>Ca(2+)</name>
        <dbReference type="ChEBI" id="CHEBI:29108"/>
        <label>1</label>
    </ligand>
</feature>
<evidence type="ECO:0000256" key="14">
    <source>
        <dbReference type="PIRSR" id="PIRSR600823-3"/>
    </source>
</evidence>
<sequence>MRTTNMAAALTVRLPLLCILLMCLASVTTIQAQLSTNFYRSTCKDAETIISVAVTSALSRRPAAAAGIIRMLFHDCFVHGCDASVLIDSPSEKDAAPNQSLQGFDVIDEAKAAVEAKCPGIVSCSDVLALAAQISVRLLSDGTITYPVALGRRDGLVSNALLVTGRLPPPTASATTLKLLFKAVGLSTEDMVVLSGAHSIGKARCSFFRNRLTTPSDANMDPDYAESLKRQCPADKPNNLVDLDVTTPTNLDSEYYKNLQVNKGLLTSDQNLQSDPETQPMVSDNAEPGTFRTKFADAIRRMSNIGVLTGSAGEIRLNCRRFN</sequence>
<evidence type="ECO:0000256" key="18">
    <source>
        <dbReference type="SAM" id="MobiDB-lite"/>
    </source>
</evidence>
<feature type="binding site" evidence="14">
    <location>
        <position position="244"/>
    </location>
    <ligand>
        <name>Ca(2+)</name>
        <dbReference type="ChEBI" id="CHEBI:29108"/>
        <label>2</label>
    </ligand>
</feature>
<dbReference type="GO" id="GO:0020037">
    <property type="term" value="F:heme binding"/>
    <property type="evidence" value="ECO:0007669"/>
    <property type="project" value="UniProtKB-UniRule"/>
</dbReference>
<dbReference type="Gene3D" id="1.10.420.10">
    <property type="entry name" value="Peroxidase, domain 2"/>
    <property type="match status" value="1"/>
</dbReference>
<evidence type="ECO:0000259" key="19">
    <source>
        <dbReference type="PROSITE" id="PS50873"/>
    </source>
</evidence>
<accession>A0A2K1IYM6</accession>
<dbReference type="Proteomes" id="UP000006727">
    <property type="component" value="Chromosome 19"/>
</dbReference>
<keyword evidence="6 14" id="KW-0479">Metal-binding</keyword>
<evidence type="ECO:0000256" key="13">
    <source>
        <dbReference type="PIRSR" id="PIRSR600823-2"/>
    </source>
</evidence>
<feature type="disulfide bond" evidence="16">
    <location>
        <begin position="43"/>
        <end position="118"/>
    </location>
</feature>
<feature type="binding site" evidence="14">
    <location>
        <position position="252"/>
    </location>
    <ligand>
        <name>Ca(2+)</name>
        <dbReference type="ChEBI" id="CHEBI:29108"/>
        <label>2</label>
    </ligand>
</feature>
<evidence type="ECO:0000256" key="8">
    <source>
        <dbReference type="ARBA" id="ARBA00023002"/>
    </source>
</evidence>
<dbReference type="GO" id="GO:0009505">
    <property type="term" value="C:plant-type cell wall"/>
    <property type="evidence" value="ECO:0000318"/>
    <property type="project" value="GO_Central"/>
</dbReference>
<dbReference type="EnsemblPlants" id="Pp3c19_16160V3.2">
    <property type="protein sequence ID" value="Pp3c19_16160V3.2"/>
    <property type="gene ID" value="Pp3c19_16160"/>
</dbReference>
<dbReference type="Gramene" id="Pp3c19_16160V3.2">
    <property type="protein sequence ID" value="Pp3c19_16160V3.2"/>
    <property type="gene ID" value="Pp3c19_16160"/>
</dbReference>
<feature type="binding site" evidence="14">
    <location>
        <position position="80"/>
    </location>
    <ligand>
        <name>Ca(2+)</name>
        <dbReference type="ChEBI" id="CHEBI:29108"/>
        <label>1</label>
    </ligand>
</feature>
<dbReference type="GO" id="GO:0006979">
    <property type="term" value="P:response to oxidative stress"/>
    <property type="evidence" value="ECO:0007669"/>
    <property type="project" value="UniProtKB-UniRule"/>
</dbReference>
<protein>
    <recommendedName>
        <fullName evidence="3 17">Peroxidase</fullName>
        <ecNumber evidence="3 17">1.11.1.7</ecNumber>
    </recommendedName>
</protein>
<dbReference type="GO" id="GO:0140825">
    <property type="term" value="F:lactoperoxidase activity"/>
    <property type="evidence" value="ECO:0007669"/>
    <property type="project" value="UniProtKB-EC"/>
</dbReference>
<dbReference type="EMBL" id="ABEU02000019">
    <property type="protein sequence ID" value="PNR34380.1"/>
    <property type="molecule type" value="Genomic_DNA"/>
</dbReference>
<keyword evidence="5 17" id="KW-0349">Heme</keyword>
<comment type="cofactor">
    <cofactor evidence="14 17">
        <name>heme b</name>
        <dbReference type="ChEBI" id="CHEBI:60344"/>
    </cofactor>
    <text evidence="14 17">Binds 1 heme b (iron(II)-protoporphyrin IX) group per subunit.</text>
</comment>
<dbReference type="FunFam" id="1.10.420.10:FF:000006">
    <property type="entry name" value="Peroxidase"/>
    <property type="match status" value="1"/>
</dbReference>
<dbReference type="Gramene" id="Pp3c19_16160V3.1">
    <property type="protein sequence ID" value="Pp3c19_16160V3.1"/>
    <property type="gene ID" value="Pp3c19_16160"/>
</dbReference>
<dbReference type="CDD" id="cd00693">
    <property type="entry name" value="secretory_peroxidase"/>
    <property type="match status" value="1"/>
</dbReference>
<dbReference type="GO" id="GO:0006950">
    <property type="term" value="P:response to stress"/>
    <property type="evidence" value="ECO:0000318"/>
    <property type="project" value="GO_Central"/>
</dbReference>
<dbReference type="PRINTS" id="PR00461">
    <property type="entry name" value="PLPEROXIDASE"/>
</dbReference>
<evidence type="ECO:0000256" key="4">
    <source>
        <dbReference type="ARBA" id="ARBA00022559"/>
    </source>
</evidence>
<evidence type="ECO:0000256" key="2">
    <source>
        <dbReference type="ARBA" id="ARBA00006873"/>
    </source>
</evidence>
<evidence type="ECO:0000256" key="7">
    <source>
        <dbReference type="ARBA" id="ARBA00022837"/>
    </source>
</evidence>
<dbReference type="GO" id="GO:0042744">
    <property type="term" value="P:hydrogen peroxide catabolic process"/>
    <property type="evidence" value="ECO:0007669"/>
    <property type="project" value="UniProtKB-KW"/>
</dbReference>
<comment type="catalytic activity">
    <reaction evidence="1 17">
        <text>2 a phenolic donor + H2O2 = 2 a phenolic radical donor + 2 H2O</text>
        <dbReference type="Rhea" id="RHEA:56136"/>
        <dbReference type="ChEBI" id="CHEBI:15377"/>
        <dbReference type="ChEBI" id="CHEBI:16240"/>
        <dbReference type="ChEBI" id="CHEBI:139520"/>
        <dbReference type="ChEBI" id="CHEBI:139521"/>
        <dbReference type="EC" id="1.11.1.7"/>
    </reaction>
</comment>
<keyword evidence="17" id="KW-0732">Signal</keyword>
<keyword evidence="17" id="KW-0964">Secreted</keyword>
<gene>
    <name evidence="21" type="primary">LOC112295827</name>
    <name evidence="20" type="ORF">PHYPA_024197</name>
</gene>
<feature type="binding site" description="axial binding residue" evidence="14">
    <location>
        <position position="198"/>
    </location>
    <ligand>
        <name>heme b</name>
        <dbReference type="ChEBI" id="CHEBI:60344"/>
    </ligand>
    <ligandPart>
        <name>Fe</name>
        <dbReference type="ChEBI" id="CHEBI:18248"/>
    </ligandPart>
</feature>
<evidence type="ECO:0000256" key="6">
    <source>
        <dbReference type="ARBA" id="ARBA00022723"/>
    </source>
</evidence>
<dbReference type="SUPFAM" id="SSF48113">
    <property type="entry name" value="Heme-dependent peroxidases"/>
    <property type="match status" value="1"/>
</dbReference>
<dbReference type="PROSITE" id="PS50873">
    <property type="entry name" value="PEROXIDASE_4"/>
    <property type="match status" value="1"/>
</dbReference>
<feature type="signal peptide" evidence="17">
    <location>
        <begin position="1"/>
        <end position="32"/>
    </location>
</feature>
<reference evidence="20 22" key="2">
    <citation type="journal article" date="2018" name="Plant J.">
        <title>The Physcomitrella patens chromosome-scale assembly reveals moss genome structure and evolution.</title>
        <authorList>
            <person name="Lang D."/>
            <person name="Ullrich K.K."/>
            <person name="Murat F."/>
            <person name="Fuchs J."/>
            <person name="Jenkins J."/>
            <person name="Haas F.B."/>
            <person name="Piednoel M."/>
            <person name="Gundlach H."/>
            <person name="Van Bel M."/>
            <person name="Meyberg R."/>
            <person name="Vives C."/>
            <person name="Morata J."/>
            <person name="Symeonidi A."/>
            <person name="Hiss M."/>
            <person name="Muchero W."/>
            <person name="Kamisugi Y."/>
            <person name="Saleh O."/>
            <person name="Blanc G."/>
            <person name="Decker E.L."/>
            <person name="van Gessel N."/>
            <person name="Grimwood J."/>
            <person name="Hayes R.D."/>
            <person name="Graham S.W."/>
            <person name="Gunter L.E."/>
            <person name="McDaniel S.F."/>
            <person name="Hoernstein S.N.W."/>
            <person name="Larsson A."/>
            <person name="Li F.W."/>
            <person name="Perroud P.F."/>
            <person name="Phillips J."/>
            <person name="Ranjan P."/>
            <person name="Rokshar D.S."/>
            <person name="Rothfels C.J."/>
            <person name="Schneider L."/>
            <person name="Shu S."/>
            <person name="Stevenson D.W."/>
            <person name="Thummler F."/>
            <person name="Tillich M."/>
            <person name="Villarreal Aguilar J.C."/>
            <person name="Widiez T."/>
            <person name="Wong G.K."/>
            <person name="Wymore A."/>
            <person name="Zhang Y."/>
            <person name="Zimmer A.D."/>
            <person name="Quatrano R.S."/>
            <person name="Mayer K.F.X."/>
            <person name="Goodstein D."/>
            <person name="Casacuberta J.M."/>
            <person name="Vandepoele K."/>
            <person name="Reski R."/>
            <person name="Cuming A.C."/>
            <person name="Tuskan G.A."/>
            <person name="Maumus F."/>
            <person name="Salse J."/>
            <person name="Schmutz J."/>
            <person name="Rensing S.A."/>
        </authorList>
    </citation>
    <scope>NUCLEOTIDE SEQUENCE [LARGE SCALE GENOMIC DNA]</scope>
    <source>
        <strain evidence="21 22">cv. Gransden 2004</strain>
    </source>
</reference>
<dbReference type="PROSITE" id="PS00435">
    <property type="entry name" value="PEROXIDASE_1"/>
    <property type="match status" value="1"/>
</dbReference>
<dbReference type="PaxDb" id="3218-PP1S20_77V6.1"/>
<dbReference type="GeneID" id="112295827"/>
<feature type="binding site" evidence="14">
    <location>
        <position position="84"/>
    </location>
    <ligand>
        <name>Ca(2+)</name>
        <dbReference type="ChEBI" id="CHEBI:29108"/>
        <label>1</label>
    </ligand>
</feature>
<evidence type="ECO:0000256" key="16">
    <source>
        <dbReference type="PIRSR" id="PIRSR600823-5"/>
    </source>
</evidence>
<dbReference type="InterPro" id="IPR019793">
    <property type="entry name" value="Peroxidases_heam-ligand_BS"/>
</dbReference>
<organism evidence="20">
    <name type="scientific">Physcomitrium patens</name>
    <name type="common">Spreading-leaved earth moss</name>
    <name type="synonym">Physcomitrella patens</name>
    <dbReference type="NCBI Taxonomy" id="3218"/>
    <lineage>
        <taxon>Eukaryota</taxon>
        <taxon>Viridiplantae</taxon>
        <taxon>Streptophyta</taxon>
        <taxon>Embryophyta</taxon>
        <taxon>Bryophyta</taxon>
        <taxon>Bryophytina</taxon>
        <taxon>Bryopsida</taxon>
        <taxon>Funariidae</taxon>
        <taxon>Funariales</taxon>
        <taxon>Funariaceae</taxon>
        <taxon>Physcomitrium</taxon>
    </lineage>
</organism>
<feature type="compositionally biased region" description="Polar residues" evidence="18">
    <location>
        <begin position="269"/>
        <end position="282"/>
    </location>
</feature>
<dbReference type="PRINTS" id="PR00458">
    <property type="entry name" value="PEROXIDASE"/>
</dbReference>
<feature type="disulfide bond" evidence="16">
    <location>
        <begin position="76"/>
        <end position="81"/>
    </location>
</feature>
<comment type="function">
    <text evidence="17">Removal of H(2)O(2), oxidation of toxic reductants, biosynthesis and degradation of lignin, suberization, auxin catabolism, response to environmental stresses such as wounding, pathogen attack and oxidative stress.</text>
</comment>
<keyword evidence="10 16" id="KW-1015">Disulfide bond</keyword>
<dbReference type="KEGG" id="ppp:112295827"/>
<evidence type="ECO:0000313" key="22">
    <source>
        <dbReference type="Proteomes" id="UP000006727"/>
    </source>
</evidence>
<feature type="site" description="Transition state stabilizer" evidence="15">
    <location>
        <position position="70"/>
    </location>
</feature>
<evidence type="ECO:0000256" key="1">
    <source>
        <dbReference type="ARBA" id="ARBA00000189"/>
    </source>
</evidence>
<feature type="binding site" evidence="13">
    <location>
        <position position="168"/>
    </location>
    <ligand>
        <name>substrate</name>
    </ligand>
</feature>
<evidence type="ECO:0000256" key="15">
    <source>
        <dbReference type="PIRSR" id="PIRSR600823-4"/>
    </source>
</evidence>
<keyword evidence="7 14" id="KW-0106">Calcium</keyword>
<reference evidence="20 22" key="1">
    <citation type="journal article" date="2008" name="Science">
        <title>The Physcomitrella genome reveals evolutionary insights into the conquest of land by plants.</title>
        <authorList>
            <person name="Rensing S."/>
            <person name="Lang D."/>
            <person name="Zimmer A."/>
            <person name="Terry A."/>
            <person name="Salamov A."/>
            <person name="Shapiro H."/>
            <person name="Nishiyama T."/>
            <person name="Perroud P.-F."/>
            <person name="Lindquist E."/>
            <person name="Kamisugi Y."/>
            <person name="Tanahashi T."/>
            <person name="Sakakibara K."/>
            <person name="Fujita T."/>
            <person name="Oishi K."/>
            <person name="Shin-I T."/>
            <person name="Kuroki Y."/>
            <person name="Toyoda A."/>
            <person name="Suzuki Y."/>
            <person name="Hashimoto A."/>
            <person name="Yamaguchi K."/>
            <person name="Sugano A."/>
            <person name="Kohara Y."/>
            <person name="Fujiyama A."/>
            <person name="Anterola A."/>
            <person name="Aoki S."/>
            <person name="Ashton N."/>
            <person name="Barbazuk W.B."/>
            <person name="Barker E."/>
            <person name="Bennetzen J."/>
            <person name="Bezanilla M."/>
            <person name="Blankenship R."/>
            <person name="Cho S.H."/>
            <person name="Dutcher S."/>
            <person name="Estelle M."/>
            <person name="Fawcett J.A."/>
            <person name="Gundlach H."/>
            <person name="Hanada K."/>
            <person name="Heyl A."/>
            <person name="Hicks K.A."/>
            <person name="Hugh J."/>
            <person name="Lohr M."/>
            <person name="Mayer K."/>
            <person name="Melkozernov A."/>
            <person name="Murata T."/>
            <person name="Nelson D."/>
            <person name="Pils B."/>
            <person name="Prigge M."/>
            <person name="Reiss B."/>
            <person name="Renner T."/>
            <person name="Rombauts S."/>
            <person name="Rushton P."/>
            <person name="Sanderfoot A."/>
            <person name="Schween G."/>
            <person name="Shiu S.-H."/>
            <person name="Stueber K."/>
            <person name="Theodoulou F.L."/>
            <person name="Tu H."/>
            <person name="Van de Peer Y."/>
            <person name="Verrier P.J."/>
            <person name="Waters E."/>
            <person name="Wood A."/>
            <person name="Yang L."/>
            <person name="Cove D."/>
            <person name="Cuming A."/>
            <person name="Hasebe M."/>
            <person name="Lucas S."/>
            <person name="Mishler D.B."/>
            <person name="Reski R."/>
            <person name="Grigoriev I."/>
            <person name="Quatrano R.S."/>
            <person name="Boore J.L."/>
        </authorList>
    </citation>
    <scope>NUCLEOTIDE SEQUENCE [LARGE SCALE GENOMIC DNA]</scope>
    <source>
        <strain evidence="21 22">cv. Gransden 2004</strain>
    </source>
</reference>
<dbReference type="OrthoDB" id="2113341at2759"/>
<keyword evidence="9 14" id="KW-0408">Iron</keyword>
<keyword evidence="11" id="KW-0325">Glycoprotein</keyword>
<dbReference type="FunCoup" id="A0A2K1IYM6">
    <property type="interactions" value="377"/>
</dbReference>
<feature type="chain" id="PRO_5043074830" description="Peroxidase" evidence="17">
    <location>
        <begin position="33"/>
        <end position="323"/>
    </location>
</feature>
<dbReference type="GO" id="GO:0004601">
    <property type="term" value="F:peroxidase activity"/>
    <property type="evidence" value="ECO:0000318"/>
    <property type="project" value="GO_Central"/>
</dbReference>
<dbReference type="InterPro" id="IPR010255">
    <property type="entry name" value="Haem_peroxidase_sf"/>
</dbReference>
<evidence type="ECO:0000256" key="5">
    <source>
        <dbReference type="ARBA" id="ARBA00022617"/>
    </source>
</evidence>
<comment type="subcellular location">
    <subcellularLocation>
        <location evidence="17">Secreted</location>
    </subcellularLocation>
</comment>
<dbReference type="PANTHER" id="PTHR31517:SF84">
    <property type="entry name" value="PEROXIDASE"/>
    <property type="match status" value="1"/>
</dbReference>
<dbReference type="Gene3D" id="1.10.520.10">
    <property type="match status" value="1"/>
</dbReference>
<dbReference type="Pfam" id="PF00141">
    <property type="entry name" value="peroxidase"/>
    <property type="match status" value="1"/>
</dbReference>
<evidence type="ECO:0000313" key="20">
    <source>
        <dbReference type="EMBL" id="PNR34380.1"/>
    </source>
</evidence>
<dbReference type="InterPro" id="IPR000823">
    <property type="entry name" value="Peroxidase_pln"/>
</dbReference>
<feature type="disulfide bond" evidence="16">
    <location>
        <begin position="124"/>
        <end position="319"/>
    </location>
</feature>
<evidence type="ECO:0000256" key="3">
    <source>
        <dbReference type="ARBA" id="ARBA00012313"/>
    </source>
</evidence>
<comment type="similarity">
    <text evidence="2">Belongs to the peroxidase family. Ascorbate peroxidase subfamily.</text>
</comment>
<dbReference type="GO" id="GO:0046872">
    <property type="term" value="F:metal ion binding"/>
    <property type="evidence" value="ECO:0007669"/>
    <property type="project" value="UniProtKB-UniRule"/>
</dbReference>
<dbReference type="EC" id="1.11.1.7" evidence="3 17"/>
<keyword evidence="22" id="KW-1185">Reference proteome</keyword>
<keyword evidence="4 17" id="KW-0575">Peroxidase</keyword>
<dbReference type="STRING" id="3218.A0A2K1IYM6"/>
<feature type="domain" description="Plant heme peroxidase family profile" evidence="19">
    <location>
        <begin position="33"/>
        <end position="323"/>
    </location>
</feature>
<feature type="disulfide bond" evidence="16">
    <location>
        <begin position="205"/>
        <end position="232"/>
    </location>
</feature>